<keyword evidence="3" id="KW-1185">Reference proteome</keyword>
<proteinExistence type="predicted"/>
<gene>
    <name evidence="2" type="ORF">SISNIDRAFT_540981</name>
</gene>
<evidence type="ECO:0000313" key="2">
    <source>
        <dbReference type="EMBL" id="KZS86883.1"/>
    </source>
</evidence>
<dbReference type="Gene3D" id="3.40.50.1240">
    <property type="entry name" value="Phosphoglycerate mutase-like"/>
    <property type="match status" value="1"/>
</dbReference>
<keyword evidence="1" id="KW-0732">Signal</keyword>
<dbReference type="Proteomes" id="UP000076722">
    <property type="component" value="Unassembled WGS sequence"/>
</dbReference>
<dbReference type="STRING" id="1314777.A0A164MNQ9"/>
<dbReference type="AlphaFoldDB" id="A0A164MNQ9"/>
<feature type="signal peptide" evidence="1">
    <location>
        <begin position="1"/>
        <end position="18"/>
    </location>
</feature>
<organism evidence="2 3">
    <name type="scientific">Sistotremastrum niveocremeum HHB9708</name>
    <dbReference type="NCBI Taxonomy" id="1314777"/>
    <lineage>
        <taxon>Eukaryota</taxon>
        <taxon>Fungi</taxon>
        <taxon>Dikarya</taxon>
        <taxon>Basidiomycota</taxon>
        <taxon>Agaricomycotina</taxon>
        <taxon>Agaricomycetes</taxon>
        <taxon>Sistotremastrales</taxon>
        <taxon>Sistotremastraceae</taxon>
        <taxon>Sertulicium</taxon>
        <taxon>Sertulicium niveocremeum</taxon>
    </lineage>
</organism>
<evidence type="ECO:0000256" key="1">
    <source>
        <dbReference type="SAM" id="SignalP"/>
    </source>
</evidence>
<sequence length="174" mass="18739">MLASLVLLLSTVTLSVTAFSNTVYLIRHGEKPSDGSNGLSAQGEERAQCLTNVFGPSSGFNIGDILAETPKSDGSRERPVETVTPLAEELGLTVDTSCDRDDQDCVADAVKAFAKKSSKNILICWEHDNLHDIAKALGVKNAPDYPDDAFNIIWTLQNQKIVSQTSENCPGLDD</sequence>
<dbReference type="InterPro" id="IPR029033">
    <property type="entry name" value="His_PPase_superfam"/>
</dbReference>
<dbReference type="OrthoDB" id="425925at2759"/>
<protein>
    <recommendedName>
        <fullName evidence="4">Phosphoglycerate mutase family protein</fullName>
    </recommendedName>
</protein>
<evidence type="ECO:0008006" key="4">
    <source>
        <dbReference type="Google" id="ProtNLM"/>
    </source>
</evidence>
<accession>A0A164MNQ9</accession>
<reference evidence="2 3" key="1">
    <citation type="journal article" date="2016" name="Mol. Biol. Evol.">
        <title>Comparative Genomics of Early-Diverging Mushroom-Forming Fungi Provides Insights into the Origins of Lignocellulose Decay Capabilities.</title>
        <authorList>
            <person name="Nagy L.G."/>
            <person name="Riley R."/>
            <person name="Tritt A."/>
            <person name="Adam C."/>
            <person name="Daum C."/>
            <person name="Floudas D."/>
            <person name="Sun H."/>
            <person name="Yadav J.S."/>
            <person name="Pangilinan J."/>
            <person name="Larsson K.H."/>
            <person name="Matsuura K."/>
            <person name="Barry K."/>
            <person name="Labutti K."/>
            <person name="Kuo R."/>
            <person name="Ohm R.A."/>
            <person name="Bhattacharya S.S."/>
            <person name="Shirouzu T."/>
            <person name="Yoshinaga Y."/>
            <person name="Martin F.M."/>
            <person name="Grigoriev I.V."/>
            <person name="Hibbett D.S."/>
        </authorList>
    </citation>
    <scope>NUCLEOTIDE SEQUENCE [LARGE SCALE GENOMIC DNA]</scope>
    <source>
        <strain evidence="2 3">HHB9708</strain>
    </source>
</reference>
<dbReference type="EMBL" id="KV419464">
    <property type="protein sequence ID" value="KZS86883.1"/>
    <property type="molecule type" value="Genomic_DNA"/>
</dbReference>
<evidence type="ECO:0000313" key="3">
    <source>
        <dbReference type="Proteomes" id="UP000076722"/>
    </source>
</evidence>
<name>A0A164MNQ9_9AGAM</name>
<feature type="chain" id="PRO_5007851860" description="Phosphoglycerate mutase family protein" evidence="1">
    <location>
        <begin position="19"/>
        <end position="174"/>
    </location>
</feature>